<dbReference type="GO" id="GO:1990481">
    <property type="term" value="P:mRNA pseudouridine synthesis"/>
    <property type="evidence" value="ECO:0007669"/>
    <property type="project" value="TreeGrafter"/>
</dbReference>
<evidence type="ECO:0000256" key="16">
    <source>
        <dbReference type="PIRSR" id="PIRSR641708-2"/>
    </source>
</evidence>
<protein>
    <recommendedName>
        <fullName evidence="12">tRNA pseudouridine synthase 1</fullName>
    </recommendedName>
    <alternativeName>
        <fullName evidence="13">tRNA pseudouridylate synthase 1</fullName>
    </alternativeName>
    <alternativeName>
        <fullName evidence="14">tRNA-uridine isomerase 1</fullName>
    </alternativeName>
</protein>
<evidence type="ECO:0000256" key="8">
    <source>
        <dbReference type="ARBA" id="ARBA00023235"/>
    </source>
</evidence>
<evidence type="ECO:0000256" key="13">
    <source>
        <dbReference type="ARBA" id="ARBA00079072"/>
    </source>
</evidence>
<proteinExistence type="inferred from homology"/>
<feature type="compositionally biased region" description="Basic and acidic residues" evidence="17">
    <location>
        <begin position="47"/>
        <end position="73"/>
    </location>
</feature>
<evidence type="ECO:0000256" key="2">
    <source>
        <dbReference type="ARBA" id="ARBA00001832"/>
    </source>
</evidence>
<dbReference type="InterPro" id="IPR001406">
    <property type="entry name" value="PsdUridine_synth_TruA"/>
</dbReference>
<dbReference type="GO" id="GO:0031119">
    <property type="term" value="P:tRNA pseudouridine synthesis"/>
    <property type="evidence" value="ECO:0007669"/>
    <property type="project" value="InterPro"/>
</dbReference>
<dbReference type="Gene3D" id="3.30.70.580">
    <property type="entry name" value="Pseudouridine synthase I, catalytic domain, N-terminal subdomain"/>
    <property type="match status" value="1"/>
</dbReference>
<evidence type="ECO:0000256" key="17">
    <source>
        <dbReference type="SAM" id="MobiDB-lite"/>
    </source>
</evidence>
<comment type="subcellular location">
    <subcellularLocation>
        <location evidence="4">Nucleus</location>
    </subcellularLocation>
</comment>
<dbReference type="PANTHER" id="PTHR11142:SF4">
    <property type="entry name" value="PSEUDOURIDYLATE SYNTHASE 1 HOMOLOG"/>
    <property type="match status" value="1"/>
</dbReference>
<evidence type="ECO:0000313" key="19">
    <source>
        <dbReference type="EMBL" id="GMM33765.1"/>
    </source>
</evidence>
<dbReference type="InterPro" id="IPR020095">
    <property type="entry name" value="PsdUridine_synth_TruA_C"/>
</dbReference>
<keyword evidence="9" id="KW-0539">Nucleus</keyword>
<dbReference type="FunFam" id="3.30.70.580:FF:000002">
    <property type="entry name" value="tRNA pseudouridine synthase"/>
    <property type="match status" value="1"/>
</dbReference>
<dbReference type="RefSeq" id="XP_064850765.1">
    <property type="nucleotide sequence ID" value="XM_064994693.1"/>
</dbReference>
<dbReference type="GO" id="GO:0031120">
    <property type="term" value="P:snRNA pseudouridine synthesis"/>
    <property type="evidence" value="ECO:0007669"/>
    <property type="project" value="UniProtKB-ARBA"/>
</dbReference>
<keyword evidence="6" id="KW-0507">mRNA processing</keyword>
<evidence type="ECO:0000259" key="18">
    <source>
        <dbReference type="Pfam" id="PF01416"/>
    </source>
</evidence>
<feature type="binding site" evidence="16">
    <location>
        <position position="240"/>
    </location>
    <ligand>
        <name>substrate</name>
    </ligand>
</feature>
<evidence type="ECO:0000256" key="15">
    <source>
        <dbReference type="PIRSR" id="PIRSR641708-1"/>
    </source>
</evidence>
<dbReference type="NCBIfam" id="TIGR00071">
    <property type="entry name" value="hisT_truA"/>
    <property type="match status" value="1"/>
</dbReference>
<reference evidence="19 20" key="1">
    <citation type="journal article" date="2023" name="Elife">
        <title>Identification of key yeast species and microbe-microbe interactions impacting larval growth of Drosophila in the wild.</title>
        <authorList>
            <person name="Mure A."/>
            <person name="Sugiura Y."/>
            <person name="Maeda R."/>
            <person name="Honda K."/>
            <person name="Sakurai N."/>
            <person name="Takahashi Y."/>
            <person name="Watada M."/>
            <person name="Katoh T."/>
            <person name="Gotoh A."/>
            <person name="Gotoh Y."/>
            <person name="Taniguchi I."/>
            <person name="Nakamura K."/>
            <person name="Hayashi T."/>
            <person name="Katayama T."/>
            <person name="Uemura T."/>
            <person name="Hattori Y."/>
        </authorList>
    </citation>
    <scope>NUCLEOTIDE SEQUENCE [LARGE SCALE GENOMIC DNA]</scope>
    <source>
        <strain evidence="19 20">SC-9</strain>
    </source>
</reference>
<feature type="compositionally biased region" description="Low complexity" evidence="17">
    <location>
        <begin position="34"/>
        <end position="46"/>
    </location>
</feature>
<accession>A0AAV5QH32</accession>
<organism evidence="19 20">
    <name type="scientific">Saccharomycopsis crataegensis</name>
    <dbReference type="NCBI Taxonomy" id="43959"/>
    <lineage>
        <taxon>Eukaryota</taxon>
        <taxon>Fungi</taxon>
        <taxon>Dikarya</taxon>
        <taxon>Ascomycota</taxon>
        <taxon>Saccharomycotina</taxon>
        <taxon>Saccharomycetes</taxon>
        <taxon>Saccharomycopsidaceae</taxon>
        <taxon>Saccharomycopsis</taxon>
    </lineage>
</organism>
<name>A0AAV5QH32_9ASCO</name>
<feature type="domain" description="Pseudouridine synthase I TruA alpha/beta" evidence="18">
    <location>
        <begin position="357"/>
        <end position="462"/>
    </location>
</feature>
<comment type="function">
    <text evidence="11">Formation of pseudouridine at positions 27 and 28 in the anticodon stem and loop of transfer RNAs; at positions 34 and 36 of intron-containing precursor tRNA(Ile) and at position 35 in the intron-containing tRNA(Tyr). Catalyzes pseudouridylation at position 44 in U2 snRNA. Also catalyzes pseudouridylation of mRNAs.</text>
</comment>
<keyword evidence="8" id="KW-0413">Isomerase</keyword>
<comment type="catalytic activity">
    <reaction evidence="1">
        <text>a uridine in mRNA = a pseudouridine in mRNA</text>
        <dbReference type="Rhea" id="RHEA:56644"/>
        <dbReference type="Rhea" id="RHEA-COMP:14658"/>
        <dbReference type="Rhea" id="RHEA-COMP:14659"/>
        <dbReference type="ChEBI" id="CHEBI:65314"/>
        <dbReference type="ChEBI" id="CHEBI:65315"/>
    </reaction>
</comment>
<dbReference type="GO" id="GO:0005634">
    <property type="term" value="C:nucleus"/>
    <property type="evidence" value="ECO:0007669"/>
    <property type="project" value="UniProtKB-SubCell"/>
</dbReference>
<feature type="active site" description="Nucleophile" evidence="15">
    <location>
        <position position="180"/>
    </location>
</feature>
<dbReference type="InterPro" id="IPR020094">
    <property type="entry name" value="TruA/RsuA/RluB/E/F_N"/>
</dbReference>
<evidence type="ECO:0000256" key="7">
    <source>
        <dbReference type="ARBA" id="ARBA00022694"/>
    </source>
</evidence>
<evidence type="ECO:0000256" key="1">
    <source>
        <dbReference type="ARBA" id="ARBA00001166"/>
    </source>
</evidence>
<dbReference type="InterPro" id="IPR020097">
    <property type="entry name" value="PsdUridine_synth_TruA_a/b_dom"/>
</dbReference>
<dbReference type="SUPFAM" id="SSF55120">
    <property type="entry name" value="Pseudouridine synthase"/>
    <property type="match status" value="1"/>
</dbReference>
<evidence type="ECO:0000256" key="11">
    <source>
        <dbReference type="ARBA" id="ARBA00053072"/>
    </source>
</evidence>
<comment type="catalytic activity">
    <reaction evidence="2">
        <text>uridine in snRNA = pseudouridine in snRNA</text>
        <dbReference type="Rhea" id="RHEA:51124"/>
        <dbReference type="Rhea" id="RHEA-COMP:12891"/>
        <dbReference type="Rhea" id="RHEA-COMP:12892"/>
        <dbReference type="ChEBI" id="CHEBI:65314"/>
        <dbReference type="ChEBI" id="CHEBI:65315"/>
    </reaction>
</comment>
<evidence type="ECO:0000256" key="10">
    <source>
        <dbReference type="ARBA" id="ARBA00036943"/>
    </source>
</evidence>
<dbReference type="InterPro" id="IPR020103">
    <property type="entry name" value="PsdUridine_synth_cat_dom_sf"/>
</dbReference>
<comment type="similarity">
    <text evidence="5">Belongs to the tRNA pseudouridine synthase TruA family.</text>
</comment>
<dbReference type="GO" id="GO:0006397">
    <property type="term" value="P:mRNA processing"/>
    <property type="evidence" value="ECO:0007669"/>
    <property type="project" value="UniProtKB-KW"/>
</dbReference>
<dbReference type="GO" id="GO:0009982">
    <property type="term" value="F:pseudouridine synthase activity"/>
    <property type="evidence" value="ECO:0007669"/>
    <property type="project" value="InterPro"/>
</dbReference>
<feature type="compositionally biased region" description="Polar residues" evidence="17">
    <location>
        <begin position="9"/>
        <end position="18"/>
    </location>
</feature>
<comment type="catalytic activity">
    <reaction evidence="10">
        <text>a uridine in tRNA = a pseudouridine in tRNA</text>
        <dbReference type="Rhea" id="RHEA:54572"/>
        <dbReference type="Rhea" id="RHEA-COMP:13339"/>
        <dbReference type="Rhea" id="RHEA-COMP:13934"/>
        <dbReference type="ChEBI" id="CHEBI:65314"/>
        <dbReference type="ChEBI" id="CHEBI:65315"/>
    </reaction>
</comment>
<feature type="compositionally biased region" description="Basic and acidic residues" evidence="17">
    <location>
        <begin position="80"/>
        <end position="98"/>
    </location>
</feature>
<evidence type="ECO:0000256" key="9">
    <source>
        <dbReference type="ARBA" id="ARBA00023242"/>
    </source>
</evidence>
<evidence type="ECO:0000256" key="3">
    <source>
        <dbReference type="ARBA" id="ARBA00001947"/>
    </source>
</evidence>
<dbReference type="GeneID" id="90071744"/>
<dbReference type="PANTHER" id="PTHR11142">
    <property type="entry name" value="PSEUDOURIDYLATE SYNTHASE"/>
    <property type="match status" value="1"/>
</dbReference>
<dbReference type="GO" id="GO:0003723">
    <property type="term" value="F:RNA binding"/>
    <property type="evidence" value="ECO:0007669"/>
    <property type="project" value="InterPro"/>
</dbReference>
<gene>
    <name evidence="19" type="ORF">DASC09_010900</name>
</gene>
<dbReference type="CDD" id="cd02568">
    <property type="entry name" value="PseudoU_synth_PUS1_PUS2"/>
    <property type="match status" value="1"/>
</dbReference>
<comment type="caution">
    <text evidence="19">The sequence shown here is derived from an EMBL/GenBank/DDBJ whole genome shotgun (WGS) entry which is preliminary data.</text>
</comment>
<evidence type="ECO:0000313" key="20">
    <source>
        <dbReference type="Proteomes" id="UP001360560"/>
    </source>
</evidence>
<dbReference type="InterPro" id="IPR041708">
    <property type="entry name" value="PUS1/PUS2-like"/>
</dbReference>
<feature type="region of interest" description="Disordered" evidence="17">
    <location>
        <begin position="1"/>
        <end position="99"/>
    </location>
</feature>
<dbReference type="FunFam" id="3.30.70.660:FF:000002">
    <property type="entry name" value="tRNA pseudouridine synthase"/>
    <property type="match status" value="1"/>
</dbReference>
<evidence type="ECO:0000256" key="12">
    <source>
        <dbReference type="ARBA" id="ARBA00073968"/>
    </source>
</evidence>
<sequence>MSEEKPVEANNSVKTTEAVSVKQKSADDTTSKQESTNNVEANNTNETENKNQTETGVESKDNIKKIDDQESSKKRGRGGSQRDRGNKRQRPERAEKIFEPCPVLFDKDGNEIPKEPRKPKRKVAMMIGYCGTGYHGMQLNPPNKTIEGELFDAFIKAEAISKANSTDLKKNAFMRAARTDKGVHAAGNVVSLKIICEDGVSGEELTEKINSFLPGQIRVWGIERTNKGFDCRKMCSSRIYEYLLPTYSLLPPKPSSVLGTKISEYKEKFPGVSREDPEGDEWWKNVNKKLLESNITQEEIDKTQRYLKENNGETENPTAAAGGEESQHLVRKIKQIENTLRRDYRISNDRLELFKEAMKTYEGHHNFHNFTIGKPFNDASAQRYMISTNISKPFVIENTEWVSIKIHGQSFMLHQIRKMIGMASLVIRTRCPLARISEAFNSTRINIPKAPALGLLLECPVYEGINPKLQKFGYNELNFNKFEEKMLEFKKKFIYDKIYAEEIKENSFHGFYGFIDNFNGEPIFDFLTAKGITQNQPAEEVKIKNDKNDADIVE</sequence>
<dbReference type="Proteomes" id="UP001360560">
    <property type="component" value="Unassembled WGS sequence"/>
</dbReference>
<evidence type="ECO:0000256" key="14">
    <source>
        <dbReference type="ARBA" id="ARBA00080858"/>
    </source>
</evidence>
<evidence type="ECO:0000256" key="6">
    <source>
        <dbReference type="ARBA" id="ARBA00022664"/>
    </source>
</evidence>
<keyword evidence="7" id="KW-0819">tRNA processing</keyword>
<dbReference type="EMBL" id="BTFZ01000002">
    <property type="protein sequence ID" value="GMM33765.1"/>
    <property type="molecule type" value="Genomic_DNA"/>
</dbReference>
<dbReference type="AlphaFoldDB" id="A0AAV5QH32"/>
<evidence type="ECO:0000256" key="5">
    <source>
        <dbReference type="ARBA" id="ARBA00009375"/>
    </source>
</evidence>
<comment type="cofactor">
    <cofactor evidence="3">
        <name>Zn(2+)</name>
        <dbReference type="ChEBI" id="CHEBI:29105"/>
    </cofactor>
</comment>
<evidence type="ECO:0000256" key="4">
    <source>
        <dbReference type="ARBA" id="ARBA00004123"/>
    </source>
</evidence>
<dbReference type="Gene3D" id="3.30.70.660">
    <property type="entry name" value="Pseudouridine synthase I, catalytic domain, C-terminal subdomain"/>
    <property type="match status" value="1"/>
</dbReference>
<keyword evidence="20" id="KW-1185">Reference proteome</keyword>
<dbReference type="Pfam" id="PF01416">
    <property type="entry name" value="PseudoU_synth_1"/>
    <property type="match status" value="1"/>
</dbReference>